<protein>
    <submittedName>
        <fullName evidence="3">Uncharacterized protein</fullName>
    </submittedName>
</protein>
<organism evidence="3 4">
    <name type="scientific">Tomitella cavernea</name>
    <dbReference type="NCBI Taxonomy" id="1387982"/>
    <lineage>
        <taxon>Bacteria</taxon>
        <taxon>Bacillati</taxon>
        <taxon>Actinomycetota</taxon>
        <taxon>Actinomycetes</taxon>
        <taxon>Mycobacteriales</taxon>
        <taxon>Tomitella</taxon>
    </lineage>
</organism>
<sequence>MRQNFPGLIAWTLFLVGLGAAGVWLVILGKGGGDGVVISGVIALVCLVAAGVTWFAIRLLLHNDPMNPEVLQDEEEVYLKRRRDKRRRRAQGKEGAADGEPV</sequence>
<keyword evidence="2" id="KW-1133">Transmembrane helix</keyword>
<comment type="caution">
    <text evidence="3">The sequence shown here is derived from an EMBL/GenBank/DDBJ whole genome shotgun (WGS) entry which is preliminary data.</text>
</comment>
<feature type="region of interest" description="Disordered" evidence="1">
    <location>
        <begin position="83"/>
        <end position="102"/>
    </location>
</feature>
<evidence type="ECO:0000256" key="1">
    <source>
        <dbReference type="SAM" id="MobiDB-lite"/>
    </source>
</evidence>
<dbReference type="Proteomes" id="UP001500839">
    <property type="component" value="Unassembled WGS sequence"/>
</dbReference>
<accession>A0ABP9CMU6</accession>
<dbReference type="EMBL" id="BAABKQ010000001">
    <property type="protein sequence ID" value="GAA4813635.1"/>
    <property type="molecule type" value="Genomic_DNA"/>
</dbReference>
<evidence type="ECO:0000313" key="4">
    <source>
        <dbReference type="Proteomes" id="UP001500839"/>
    </source>
</evidence>
<keyword evidence="2" id="KW-0472">Membrane</keyword>
<keyword evidence="4" id="KW-1185">Reference proteome</keyword>
<feature type="transmembrane region" description="Helical" evidence="2">
    <location>
        <begin position="7"/>
        <end position="29"/>
    </location>
</feature>
<keyword evidence="2" id="KW-0812">Transmembrane</keyword>
<proteinExistence type="predicted"/>
<name>A0ABP9CMU6_9ACTN</name>
<feature type="transmembrane region" description="Helical" evidence="2">
    <location>
        <begin position="35"/>
        <end position="57"/>
    </location>
</feature>
<evidence type="ECO:0000313" key="3">
    <source>
        <dbReference type="EMBL" id="GAA4813635.1"/>
    </source>
</evidence>
<dbReference type="RefSeq" id="WP_200171703.1">
    <property type="nucleotide sequence ID" value="NZ_BAABKQ010000001.1"/>
</dbReference>
<gene>
    <name evidence="3" type="ORF">GCM10023353_18300</name>
</gene>
<evidence type="ECO:0000256" key="2">
    <source>
        <dbReference type="SAM" id="Phobius"/>
    </source>
</evidence>
<reference evidence="4" key="1">
    <citation type="journal article" date="2019" name="Int. J. Syst. Evol. Microbiol.">
        <title>The Global Catalogue of Microorganisms (GCM) 10K type strain sequencing project: providing services to taxonomists for standard genome sequencing and annotation.</title>
        <authorList>
            <consortium name="The Broad Institute Genomics Platform"/>
            <consortium name="The Broad Institute Genome Sequencing Center for Infectious Disease"/>
            <person name="Wu L."/>
            <person name="Ma J."/>
        </authorList>
    </citation>
    <scope>NUCLEOTIDE SEQUENCE [LARGE SCALE GENOMIC DNA]</scope>
    <source>
        <strain evidence="4">JCM 18542</strain>
    </source>
</reference>